<evidence type="ECO:0000313" key="3">
    <source>
        <dbReference type="EMBL" id="HIR54324.1"/>
    </source>
</evidence>
<dbReference type="Gene3D" id="4.10.1060.50">
    <property type="match status" value="1"/>
</dbReference>
<dbReference type="GO" id="GO:0006412">
    <property type="term" value="P:translation"/>
    <property type="evidence" value="ECO:0007669"/>
    <property type="project" value="InterPro"/>
</dbReference>
<accession>A0A9D1IYY3</accession>
<protein>
    <submittedName>
        <fullName evidence="3">Zinc-ribbon domain-containing protein</fullName>
    </submittedName>
</protein>
<sequence length="45" mass="4606">MGYCTKCGARLPEGAVFCTKCGAPVSSPKRGRPSGSEIGPQPAPR</sequence>
<dbReference type="InterPro" id="IPR011332">
    <property type="entry name" value="Ribosomal_zn-bd"/>
</dbReference>
<dbReference type="Pfam" id="PF13240">
    <property type="entry name" value="Zn_Ribbon_1"/>
    <property type="match status" value="1"/>
</dbReference>
<evidence type="ECO:0000313" key="4">
    <source>
        <dbReference type="Proteomes" id="UP000824238"/>
    </source>
</evidence>
<name>A0A9D1IYY3_9FIRM</name>
<feature type="region of interest" description="Disordered" evidence="1">
    <location>
        <begin position="23"/>
        <end position="45"/>
    </location>
</feature>
<dbReference type="InterPro" id="IPR038587">
    <property type="entry name" value="Ribosomal_eL40_sf"/>
</dbReference>
<reference evidence="3" key="1">
    <citation type="submission" date="2020-10" db="EMBL/GenBank/DDBJ databases">
        <authorList>
            <person name="Gilroy R."/>
        </authorList>
    </citation>
    <scope>NUCLEOTIDE SEQUENCE</scope>
    <source>
        <strain evidence="3">ChiGjej3B3-7149</strain>
    </source>
</reference>
<reference evidence="3" key="2">
    <citation type="journal article" date="2021" name="PeerJ">
        <title>Extensive microbial diversity within the chicken gut microbiome revealed by metagenomics and culture.</title>
        <authorList>
            <person name="Gilroy R."/>
            <person name="Ravi A."/>
            <person name="Getino M."/>
            <person name="Pursley I."/>
            <person name="Horton D.L."/>
            <person name="Alikhan N.F."/>
            <person name="Baker D."/>
            <person name="Gharbi K."/>
            <person name="Hall N."/>
            <person name="Watson M."/>
            <person name="Adriaenssens E.M."/>
            <person name="Foster-Nyarko E."/>
            <person name="Jarju S."/>
            <person name="Secka A."/>
            <person name="Antonio M."/>
            <person name="Oren A."/>
            <person name="Chaudhuri R.R."/>
            <person name="La Ragione R."/>
            <person name="Hildebrand F."/>
            <person name="Pallen M.J."/>
        </authorList>
    </citation>
    <scope>NUCLEOTIDE SEQUENCE</scope>
    <source>
        <strain evidence="3">ChiGjej3B3-7149</strain>
    </source>
</reference>
<dbReference type="Proteomes" id="UP000824238">
    <property type="component" value="Unassembled WGS sequence"/>
</dbReference>
<gene>
    <name evidence="3" type="ORF">IAD36_01810</name>
</gene>
<dbReference type="SUPFAM" id="SSF57829">
    <property type="entry name" value="Zn-binding ribosomal proteins"/>
    <property type="match status" value="1"/>
</dbReference>
<comment type="caution">
    <text evidence="3">The sequence shown here is derived from an EMBL/GenBank/DDBJ whole genome shotgun (WGS) entry which is preliminary data.</text>
</comment>
<proteinExistence type="predicted"/>
<dbReference type="AlphaFoldDB" id="A0A9D1IYY3"/>
<evidence type="ECO:0000256" key="1">
    <source>
        <dbReference type="SAM" id="MobiDB-lite"/>
    </source>
</evidence>
<feature type="domain" description="Zinc-ribbon" evidence="2">
    <location>
        <begin position="3"/>
        <end position="25"/>
    </location>
</feature>
<dbReference type="EMBL" id="DVHH01000049">
    <property type="protein sequence ID" value="HIR54324.1"/>
    <property type="molecule type" value="Genomic_DNA"/>
</dbReference>
<organism evidence="3 4">
    <name type="scientific">Candidatus Scatomorpha intestinigallinarum</name>
    <dbReference type="NCBI Taxonomy" id="2840923"/>
    <lineage>
        <taxon>Bacteria</taxon>
        <taxon>Bacillati</taxon>
        <taxon>Bacillota</taxon>
        <taxon>Clostridia</taxon>
        <taxon>Eubacteriales</taxon>
        <taxon>Candidatus Scatomorpha</taxon>
    </lineage>
</organism>
<dbReference type="InterPro" id="IPR026870">
    <property type="entry name" value="Zinc_ribbon_dom"/>
</dbReference>
<evidence type="ECO:0000259" key="2">
    <source>
        <dbReference type="Pfam" id="PF13240"/>
    </source>
</evidence>